<dbReference type="PANTHER" id="PTHR13954">
    <property type="entry name" value="IRE1-RELATED"/>
    <property type="match status" value="1"/>
</dbReference>
<feature type="region of interest" description="Disordered" evidence="1">
    <location>
        <begin position="373"/>
        <end position="398"/>
    </location>
</feature>
<evidence type="ECO:0000313" key="3">
    <source>
        <dbReference type="EMBL" id="EPE02911.1"/>
    </source>
</evidence>
<dbReference type="GO" id="GO:0004674">
    <property type="term" value="F:protein serine/threonine kinase activity"/>
    <property type="evidence" value="ECO:0007669"/>
    <property type="project" value="InterPro"/>
</dbReference>
<dbReference type="STRING" id="1262450.S3BU00"/>
<keyword evidence="4" id="KW-1185">Reference proteome</keyword>
<dbReference type="SUPFAM" id="SSF56112">
    <property type="entry name" value="Protein kinase-like (PK-like)"/>
    <property type="match status" value="1"/>
</dbReference>
<feature type="domain" description="Protein kinase" evidence="2">
    <location>
        <begin position="194"/>
        <end position="481"/>
    </location>
</feature>
<dbReference type="GO" id="GO:0004521">
    <property type="term" value="F:RNA endonuclease activity"/>
    <property type="evidence" value="ECO:0007669"/>
    <property type="project" value="InterPro"/>
</dbReference>
<feature type="compositionally biased region" description="Low complexity" evidence="1">
    <location>
        <begin position="532"/>
        <end position="543"/>
    </location>
</feature>
<dbReference type="GO" id="GO:0051082">
    <property type="term" value="F:unfolded protein binding"/>
    <property type="evidence" value="ECO:0007669"/>
    <property type="project" value="TreeGrafter"/>
</dbReference>
<dbReference type="InterPro" id="IPR045133">
    <property type="entry name" value="IRE1/2-like"/>
</dbReference>
<dbReference type="PROSITE" id="PS50011">
    <property type="entry name" value="PROTEIN_KINASE_DOM"/>
    <property type="match status" value="1"/>
</dbReference>
<dbReference type="GO" id="GO:0036498">
    <property type="term" value="P:IRE1-mediated unfolded protein response"/>
    <property type="evidence" value="ECO:0007669"/>
    <property type="project" value="TreeGrafter"/>
</dbReference>
<dbReference type="VEuPathDB" id="FungiDB:F503_01652"/>
<dbReference type="EMBL" id="KE148173">
    <property type="protein sequence ID" value="EPE02911.1"/>
    <property type="molecule type" value="Genomic_DNA"/>
</dbReference>
<dbReference type="InterPro" id="IPR008271">
    <property type="entry name" value="Ser/Thr_kinase_AS"/>
</dbReference>
<dbReference type="InterPro" id="IPR011009">
    <property type="entry name" value="Kinase-like_dom_sf"/>
</dbReference>
<dbReference type="Proteomes" id="UP000016923">
    <property type="component" value="Unassembled WGS sequence"/>
</dbReference>
<keyword evidence="3" id="KW-0418">Kinase</keyword>
<dbReference type="eggNOG" id="KOG0198">
    <property type="taxonomic scope" value="Eukaryota"/>
</dbReference>
<accession>S3BU00</accession>
<name>S3BU00_OPHP1</name>
<feature type="region of interest" description="Disordered" evidence="1">
    <location>
        <begin position="509"/>
        <end position="551"/>
    </location>
</feature>
<reference evidence="3 4" key="1">
    <citation type="journal article" date="2013" name="BMC Genomics">
        <title>The genome and transcriptome of the pine saprophyte Ophiostoma piceae, and a comparison with the bark beetle-associated pine pathogen Grosmannia clavigera.</title>
        <authorList>
            <person name="Haridas S."/>
            <person name="Wang Y."/>
            <person name="Lim L."/>
            <person name="Massoumi Alamouti S."/>
            <person name="Jackman S."/>
            <person name="Docking R."/>
            <person name="Robertson G."/>
            <person name="Birol I."/>
            <person name="Bohlmann J."/>
            <person name="Breuil C."/>
        </authorList>
    </citation>
    <scope>NUCLEOTIDE SEQUENCE [LARGE SCALE GENOMIC DNA]</scope>
    <source>
        <strain evidence="3 4">UAMH 11346</strain>
    </source>
</reference>
<evidence type="ECO:0000259" key="2">
    <source>
        <dbReference type="PROSITE" id="PS50011"/>
    </source>
</evidence>
<dbReference type="InterPro" id="IPR000719">
    <property type="entry name" value="Prot_kinase_dom"/>
</dbReference>
<sequence>MEYKGDDAASEPEHTVFYLVGSTPAAHEIVALSKNEHLRVDTRAYGTALAVTLNSAKLPPFLAHMGSHPDDDIYLKAKQILRRCYFCFNKISGELLLRDASYRHGTKLFRIVEEKKYELKTNLGQCAVVLSRNPNTTDDQCYELRFSDTVIFTIYPPFNEKEVPLAAKLGFCVSDNIDMQWPGRDGWGITEIGYTDKEYLGGGGQGCVKVVVTHATGSHVAVKACSFTGDTRGTPNEIKKLTITQLQLVRTARDQSEHESYIVPWYHYQFSSDVSMDIFMPIYWCSLADLIDNGLFRGSQAQYMAARMVHNISTALCCLAASPDPIVHRDVKPENILYRDGLFYLADFGIAKAVNKNYTKIGTECFQSPEANQEQEVAQTSSFPTKKQAGPFEKRKKPPMKQLPAMDMFSLGLTLAACLVRRRLRDTYDRWRGQDTWVNEASNVLQDPCACFGPSIVSMLAPNPGDRPSAATVLAEVELFLVQHGSTIGVYEMPDEDFAKASAIAGRNNNLQPTAQPPQLAPAPNVDTMYGPTTLPTPAATPLQGIYKSSG</sequence>
<dbReference type="GO" id="GO:1990604">
    <property type="term" value="C:IRE1-TRAF2-ASK1 complex"/>
    <property type="evidence" value="ECO:0007669"/>
    <property type="project" value="TreeGrafter"/>
</dbReference>
<protein>
    <submittedName>
        <fullName evidence="3">Serine threonine protein kinase</fullName>
    </submittedName>
</protein>
<feature type="compositionally biased region" description="Polar residues" evidence="1">
    <location>
        <begin position="373"/>
        <end position="385"/>
    </location>
</feature>
<dbReference type="PANTHER" id="PTHR13954:SF6">
    <property type="entry name" value="NON-SPECIFIC SERINE_THREONINE PROTEIN KINASE"/>
    <property type="match status" value="1"/>
</dbReference>
<evidence type="ECO:0000256" key="1">
    <source>
        <dbReference type="SAM" id="MobiDB-lite"/>
    </source>
</evidence>
<dbReference type="Gene3D" id="1.10.510.10">
    <property type="entry name" value="Transferase(Phosphotransferase) domain 1"/>
    <property type="match status" value="1"/>
</dbReference>
<gene>
    <name evidence="3" type="ORF">F503_01652</name>
</gene>
<dbReference type="OrthoDB" id="4062651at2759"/>
<proteinExistence type="predicted"/>
<dbReference type="HOGENOM" id="CLU_459332_0_0_1"/>
<dbReference type="PROSITE" id="PS00108">
    <property type="entry name" value="PROTEIN_KINASE_ST"/>
    <property type="match status" value="1"/>
</dbReference>
<organism evidence="3 4">
    <name type="scientific">Ophiostoma piceae (strain UAMH 11346)</name>
    <name type="common">Sap stain fungus</name>
    <dbReference type="NCBI Taxonomy" id="1262450"/>
    <lineage>
        <taxon>Eukaryota</taxon>
        <taxon>Fungi</taxon>
        <taxon>Dikarya</taxon>
        <taxon>Ascomycota</taxon>
        <taxon>Pezizomycotina</taxon>
        <taxon>Sordariomycetes</taxon>
        <taxon>Sordariomycetidae</taxon>
        <taxon>Ophiostomatales</taxon>
        <taxon>Ophiostomataceae</taxon>
        <taxon>Ophiostoma</taxon>
    </lineage>
</organism>
<dbReference type="AlphaFoldDB" id="S3BU00"/>
<dbReference type="GO" id="GO:0005524">
    <property type="term" value="F:ATP binding"/>
    <property type="evidence" value="ECO:0007669"/>
    <property type="project" value="InterPro"/>
</dbReference>
<evidence type="ECO:0000313" key="4">
    <source>
        <dbReference type="Proteomes" id="UP000016923"/>
    </source>
</evidence>
<dbReference type="Pfam" id="PF00069">
    <property type="entry name" value="Pkinase"/>
    <property type="match status" value="1"/>
</dbReference>
<keyword evidence="3" id="KW-0808">Transferase</keyword>
<dbReference type="SMART" id="SM00220">
    <property type="entry name" value="S_TKc"/>
    <property type="match status" value="1"/>
</dbReference>
<dbReference type="GO" id="GO:0070059">
    <property type="term" value="P:intrinsic apoptotic signaling pathway in response to endoplasmic reticulum stress"/>
    <property type="evidence" value="ECO:0007669"/>
    <property type="project" value="TreeGrafter"/>
</dbReference>